<dbReference type="OrthoDB" id="5867527at2759"/>
<accession>A0A7I8W9X6</accession>
<keyword evidence="4 9" id="KW-0812">Transmembrane</keyword>
<evidence type="ECO:0000256" key="4">
    <source>
        <dbReference type="ARBA" id="ARBA00022692"/>
    </source>
</evidence>
<name>A0A7I8W9X6_9ANNE</name>
<feature type="transmembrane region" description="Helical" evidence="9">
    <location>
        <begin position="99"/>
        <end position="124"/>
    </location>
</feature>
<dbReference type="InterPro" id="IPR000990">
    <property type="entry name" value="Innexin"/>
</dbReference>
<sequence length="343" mass="40071">MDKVVGALATIGEIKTRLDDDWVDRLSRRYTTSFLVLFALLVSTKQYVGEPIHCWLPAQFTHNHEKYANNVCWVVNTYYVPTKVKRLPNKDAQKMHIAYYQWVPMLLISQAILCFLPCVVWRLIRRKSGVNLNTVMDSALSCSRGPYEASRERTMRYLLSHLERHLCSHEHKRIEHKNCAKRLYASLAKRCLCVASTLHGNYLTCTYLGVKLLYVVNAVAQLFLLNLFLGTDYHMYGVHVITSLLEGNNAWAKSSQIFPRVTMCDFIVRRLATQHSHTVQCVLPINLFNEKIYLFLWFWFVFLAVVSFFSLLQWIKRIGGYTARVIYIRKQERDLEQFPIIFS</sequence>
<comment type="function">
    <text evidence="9">Structural component of the gap junctions.</text>
</comment>
<keyword evidence="3" id="KW-1003">Cell membrane</keyword>
<feature type="transmembrane region" description="Helical" evidence="9">
    <location>
        <begin position="212"/>
        <end position="229"/>
    </location>
</feature>
<reference evidence="10 11" key="1">
    <citation type="submission" date="2020-08" db="EMBL/GenBank/DDBJ databases">
        <authorList>
            <person name="Hejnol A."/>
        </authorList>
    </citation>
    <scope>NUCLEOTIDE SEQUENCE [LARGE SCALE GENOMIC DNA]</scope>
</reference>
<evidence type="ECO:0000256" key="2">
    <source>
        <dbReference type="ARBA" id="ARBA00022448"/>
    </source>
</evidence>
<evidence type="ECO:0000313" key="10">
    <source>
        <dbReference type="EMBL" id="CAD5124943.1"/>
    </source>
</evidence>
<keyword evidence="11" id="KW-1185">Reference proteome</keyword>
<protein>
    <recommendedName>
        <fullName evidence="9">Innexin</fullName>
    </recommendedName>
</protein>
<organism evidence="10 11">
    <name type="scientific">Dimorphilus gyrociliatus</name>
    <dbReference type="NCBI Taxonomy" id="2664684"/>
    <lineage>
        <taxon>Eukaryota</taxon>
        <taxon>Metazoa</taxon>
        <taxon>Spiralia</taxon>
        <taxon>Lophotrochozoa</taxon>
        <taxon>Annelida</taxon>
        <taxon>Polychaeta</taxon>
        <taxon>Polychaeta incertae sedis</taxon>
        <taxon>Dinophilidae</taxon>
        <taxon>Dimorphilus</taxon>
    </lineage>
</organism>
<comment type="caution">
    <text evidence="9">Lacks conserved residue(s) required for the propagation of feature annotation.</text>
</comment>
<comment type="caution">
    <text evidence="10">The sequence shown here is derived from an EMBL/GenBank/DDBJ whole genome shotgun (WGS) entry which is preliminary data.</text>
</comment>
<dbReference type="Proteomes" id="UP000549394">
    <property type="component" value="Unassembled WGS sequence"/>
</dbReference>
<keyword evidence="6 9" id="KW-0406">Ion transport</keyword>
<keyword evidence="5 9" id="KW-1133">Transmembrane helix</keyword>
<gene>
    <name evidence="9" type="primary">inx</name>
    <name evidence="10" type="ORF">DGYR_LOCUS12414</name>
</gene>
<comment type="subcellular location">
    <subcellularLocation>
        <location evidence="1 9">Cell membrane</location>
        <topology evidence="1 9">Multi-pass membrane protein</topology>
    </subcellularLocation>
</comment>
<dbReference type="GO" id="GO:0005921">
    <property type="term" value="C:gap junction"/>
    <property type="evidence" value="ECO:0007669"/>
    <property type="project" value="UniProtKB-UniRule"/>
</dbReference>
<dbReference type="Pfam" id="PF00876">
    <property type="entry name" value="Innexin"/>
    <property type="match status" value="1"/>
</dbReference>
<evidence type="ECO:0000256" key="5">
    <source>
        <dbReference type="ARBA" id="ARBA00022989"/>
    </source>
</evidence>
<dbReference type="PANTHER" id="PTHR11893:SF36">
    <property type="entry name" value="INNEXIN-5"/>
    <property type="match status" value="1"/>
</dbReference>
<evidence type="ECO:0000313" key="11">
    <source>
        <dbReference type="Proteomes" id="UP000549394"/>
    </source>
</evidence>
<evidence type="ECO:0000256" key="7">
    <source>
        <dbReference type="ARBA" id="ARBA00023136"/>
    </source>
</evidence>
<keyword evidence="2 9" id="KW-0813">Transport</keyword>
<comment type="similarity">
    <text evidence="9">Belongs to the pannexin family.</text>
</comment>
<keyword evidence="8 9" id="KW-0407">Ion channel</keyword>
<keyword evidence="7 9" id="KW-0472">Membrane</keyword>
<evidence type="ECO:0000256" key="8">
    <source>
        <dbReference type="ARBA" id="ARBA00023303"/>
    </source>
</evidence>
<evidence type="ECO:0000256" key="6">
    <source>
        <dbReference type="ARBA" id="ARBA00023065"/>
    </source>
</evidence>
<dbReference type="GO" id="GO:0005886">
    <property type="term" value="C:plasma membrane"/>
    <property type="evidence" value="ECO:0007669"/>
    <property type="project" value="UniProtKB-SubCell"/>
</dbReference>
<evidence type="ECO:0000256" key="1">
    <source>
        <dbReference type="ARBA" id="ARBA00004651"/>
    </source>
</evidence>
<feature type="transmembrane region" description="Helical" evidence="9">
    <location>
        <begin position="292"/>
        <end position="315"/>
    </location>
</feature>
<proteinExistence type="inferred from homology"/>
<dbReference type="GO" id="GO:0034220">
    <property type="term" value="P:monoatomic ion transmembrane transport"/>
    <property type="evidence" value="ECO:0007669"/>
    <property type="project" value="UniProtKB-KW"/>
</dbReference>
<dbReference type="EMBL" id="CAJFCJ010000024">
    <property type="protein sequence ID" value="CAD5124943.1"/>
    <property type="molecule type" value="Genomic_DNA"/>
</dbReference>
<dbReference type="PROSITE" id="PS51013">
    <property type="entry name" value="PANNEXIN"/>
    <property type="match status" value="1"/>
</dbReference>
<dbReference type="PANTHER" id="PTHR11893">
    <property type="entry name" value="INNEXIN"/>
    <property type="match status" value="1"/>
</dbReference>
<evidence type="ECO:0000256" key="9">
    <source>
        <dbReference type="RuleBase" id="RU010713"/>
    </source>
</evidence>
<dbReference type="AlphaFoldDB" id="A0A7I8W9X6"/>
<evidence type="ECO:0000256" key="3">
    <source>
        <dbReference type="ARBA" id="ARBA00022475"/>
    </source>
</evidence>
<dbReference type="PRINTS" id="PR01262">
    <property type="entry name" value="INNEXIN"/>
</dbReference>